<dbReference type="AlphaFoldDB" id="A0ABD5ZZU6"/>
<name>A0ABD5ZZU6_9EURY</name>
<dbReference type="EMBL" id="JBHTAT010000001">
    <property type="protein sequence ID" value="MFC7255931.1"/>
    <property type="molecule type" value="Genomic_DNA"/>
</dbReference>
<gene>
    <name evidence="2" type="ORF">ACFQKE_11625</name>
</gene>
<comment type="caution">
    <text evidence="2">The sequence shown here is derived from an EMBL/GenBank/DDBJ whole genome shotgun (WGS) entry which is preliminary data.</text>
</comment>
<dbReference type="PANTHER" id="PTHR17985:SF8">
    <property type="entry name" value="TRANSPORT AND GOLGI ORGANIZATION PROTEIN 2 HOMOLOG"/>
    <property type="match status" value="1"/>
</dbReference>
<keyword evidence="3" id="KW-1185">Reference proteome</keyword>
<accession>A0ABD5ZZU6</accession>
<sequence length="254" mass="27303">MCTLTLAWQVFPDAPVLVAANRDERRDRPSEPPTRTESDPSVVAPRDAEAGGTWIGYNDAGLFVGITNRWLADPVAERSRGLLVADALREPDARSAARLVERSVDAHAYDGFNLVVADRTAAYLFEWDGRLRVHQLDPGVHVVVNSGAALGGGGAVIDAFHTPAEPADRAERATEQAENARAVRTVLTPEPGEAADAWLDRSATVLADHDYGVCIHENGYGTRSSSLVRLDDAGGTYRFAAGPPCETSYRRVGV</sequence>
<dbReference type="RefSeq" id="WP_379704313.1">
    <property type="nucleotide sequence ID" value="NZ_JBHTAT010000001.1"/>
</dbReference>
<feature type="compositionally biased region" description="Basic and acidic residues" evidence="1">
    <location>
        <begin position="21"/>
        <end position="38"/>
    </location>
</feature>
<organism evidence="2 3">
    <name type="scientific">Haloplanus litoreus</name>
    <dbReference type="NCBI Taxonomy" id="767515"/>
    <lineage>
        <taxon>Archaea</taxon>
        <taxon>Methanobacteriati</taxon>
        <taxon>Methanobacteriota</taxon>
        <taxon>Stenosarchaea group</taxon>
        <taxon>Halobacteria</taxon>
        <taxon>Halobacteriales</taxon>
        <taxon>Haloferacaceae</taxon>
        <taxon>Haloplanus</taxon>
    </lineage>
</organism>
<dbReference type="Gene3D" id="3.60.60.10">
    <property type="entry name" value="Penicillin V Acylase, Chain A"/>
    <property type="match status" value="1"/>
</dbReference>
<proteinExistence type="predicted"/>
<protein>
    <submittedName>
        <fullName evidence="2">NRDE family protein</fullName>
    </submittedName>
</protein>
<dbReference type="Pfam" id="PF05742">
    <property type="entry name" value="TANGO2"/>
    <property type="match status" value="1"/>
</dbReference>
<reference evidence="2 3" key="1">
    <citation type="journal article" date="2019" name="Int. J. Syst. Evol. Microbiol.">
        <title>The Global Catalogue of Microorganisms (GCM) 10K type strain sequencing project: providing services to taxonomists for standard genome sequencing and annotation.</title>
        <authorList>
            <consortium name="The Broad Institute Genomics Platform"/>
            <consortium name="The Broad Institute Genome Sequencing Center for Infectious Disease"/>
            <person name="Wu L."/>
            <person name="Ma J."/>
        </authorList>
    </citation>
    <scope>NUCLEOTIDE SEQUENCE [LARGE SCALE GENOMIC DNA]</scope>
    <source>
        <strain evidence="2 3">GX21</strain>
    </source>
</reference>
<dbReference type="InterPro" id="IPR008551">
    <property type="entry name" value="TANGO2"/>
</dbReference>
<dbReference type="Proteomes" id="UP001596434">
    <property type="component" value="Unassembled WGS sequence"/>
</dbReference>
<dbReference type="GeneID" id="96954310"/>
<evidence type="ECO:0000313" key="3">
    <source>
        <dbReference type="Proteomes" id="UP001596434"/>
    </source>
</evidence>
<evidence type="ECO:0000256" key="1">
    <source>
        <dbReference type="SAM" id="MobiDB-lite"/>
    </source>
</evidence>
<dbReference type="PANTHER" id="PTHR17985">
    <property type="entry name" value="SER/THR-RICH PROTEIN T10 IN DGCR REGION"/>
    <property type="match status" value="1"/>
</dbReference>
<feature type="region of interest" description="Disordered" evidence="1">
    <location>
        <begin position="20"/>
        <end position="45"/>
    </location>
</feature>
<evidence type="ECO:0000313" key="2">
    <source>
        <dbReference type="EMBL" id="MFC7255931.1"/>
    </source>
</evidence>